<dbReference type="AlphaFoldDB" id="A0A7W6M581"/>
<gene>
    <name evidence="1" type="ORF">GGR93_000352</name>
</gene>
<organism evidence="1 2">
    <name type="scientific">Sulfitobacter noctilucicola</name>
    <dbReference type="NCBI Taxonomy" id="1342301"/>
    <lineage>
        <taxon>Bacteria</taxon>
        <taxon>Pseudomonadati</taxon>
        <taxon>Pseudomonadota</taxon>
        <taxon>Alphaproteobacteria</taxon>
        <taxon>Rhodobacterales</taxon>
        <taxon>Roseobacteraceae</taxon>
        <taxon>Sulfitobacter</taxon>
    </lineage>
</organism>
<evidence type="ECO:0000313" key="2">
    <source>
        <dbReference type="Proteomes" id="UP000565745"/>
    </source>
</evidence>
<protein>
    <submittedName>
        <fullName evidence="1">Glycosyltransferase involved in cell wall biosynthesis</fullName>
    </submittedName>
</protein>
<dbReference type="EMBL" id="JACIFU010000001">
    <property type="protein sequence ID" value="MBB4172591.1"/>
    <property type="molecule type" value="Genomic_DNA"/>
</dbReference>
<sequence length="437" mass="49126">MTGIPLLALAKRFGSAVRHDGAGPALRQARHYTWRRLTRRAASSLNAPLAKATGGADQYLHGVWQTLAREDAFHIQKAPAVHRKRRQIAMIADLNLPQCRKYRVEQLAAFWRARGVEFEYAHYQDIPRATRILQHATHLMEYRLQTGPAADMIRYEARRLRLPILYDLDDPLFSVSAYETYRNMEALDPRMKAHFVSEAPKYLGMMNGADIISVSTPGMAAHTALYTERPVYIRRNFADAETLDEGAGAMSQASADDGLFRVAFSSGSQGHEIDFDQIAEPLIEFITEDKDRRLMVIGHFDLVHMPPALKDQVEVVKFSEYRSYLAALRRANCAVMPLCDDVFNRCKSAVRVLDAASVGIPAIVADVGDFGQVVQHDTTGFVARTASDWLSSLRYLAENSVRAVEMGRAARSDLEDRWHQSDQAHIISPELVDWVEA</sequence>
<dbReference type="Pfam" id="PF13692">
    <property type="entry name" value="Glyco_trans_1_4"/>
    <property type="match status" value="1"/>
</dbReference>
<reference evidence="1 2" key="1">
    <citation type="submission" date="2020-08" db="EMBL/GenBank/DDBJ databases">
        <title>Genomic Encyclopedia of Type Strains, Phase IV (KMG-IV): sequencing the most valuable type-strain genomes for metagenomic binning, comparative biology and taxonomic classification.</title>
        <authorList>
            <person name="Goeker M."/>
        </authorList>
    </citation>
    <scope>NUCLEOTIDE SEQUENCE [LARGE SCALE GENOMIC DNA]</scope>
    <source>
        <strain evidence="1 2">DSM 101015</strain>
    </source>
</reference>
<dbReference type="RefSeq" id="WP_025055321.1">
    <property type="nucleotide sequence ID" value="NZ_JACIFU010000001.1"/>
</dbReference>
<dbReference type="Gene3D" id="3.40.50.2000">
    <property type="entry name" value="Glycogen Phosphorylase B"/>
    <property type="match status" value="1"/>
</dbReference>
<keyword evidence="2" id="KW-1185">Reference proteome</keyword>
<dbReference type="OrthoDB" id="9801573at2"/>
<proteinExistence type="predicted"/>
<dbReference type="Proteomes" id="UP000565745">
    <property type="component" value="Unassembled WGS sequence"/>
</dbReference>
<accession>A0A7W6M581</accession>
<name>A0A7W6M581_9RHOB</name>
<evidence type="ECO:0000313" key="1">
    <source>
        <dbReference type="EMBL" id="MBB4172591.1"/>
    </source>
</evidence>
<comment type="caution">
    <text evidence="1">The sequence shown here is derived from an EMBL/GenBank/DDBJ whole genome shotgun (WGS) entry which is preliminary data.</text>
</comment>
<keyword evidence="1" id="KW-0808">Transferase</keyword>
<dbReference type="GO" id="GO:0016740">
    <property type="term" value="F:transferase activity"/>
    <property type="evidence" value="ECO:0007669"/>
    <property type="project" value="UniProtKB-KW"/>
</dbReference>
<dbReference type="SUPFAM" id="SSF53756">
    <property type="entry name" value="UDP-Glycosyltransferase/glycogen phosphorylase"/>
    <property type="match status" value="1"/>
</dbReference>